<keyword evidence="4" id="KW-0694">RNA-binding</keyword>
<comment type="function">
    <text evidence="1">This subunit may be involved in monitoring complementarity of crRNA and target RNA.</text>
</comment>
<evidence type="ECO:0000256" key="5">
    <source>
        <dbReference type="ARBA" id="ARBA00023118"/>
    </source>
</evidence>
<dbReference type="CDD" id="cd09647">
    <property type="entry name" value="Csm2_III-A"/>
    <property type="match status" value="1"/>
</dbReference>
<accession>A0A269Y3I4</accession>
<comment type="similarity">
    <text evidence="2">Belongs to the CRISPR-associated Csm2 family.</text>
</comment>
<evidence type="ECO:0000313" key="8">
    <source>
        <dbReference type="EMBL" id="PAK80123.1"/>
    </source>
</evidence>
<dbReference type="EMBL" id="NCXI01000065">
    <property type="protein sequence ID" value="PAK80123.1"/>
    <property type="molecule type" value="Genomic_DNA"/>
</dbReference>
<dbReference type="RefSeq" id="WP_095354952.1">
    <property type="nucleotide sequence ID" value="NZ_NCXI01000065.1"/>
</dbReference>
<dbReference type="InterPro" id="IPR010149">
    <property type="entry name" value="CRISPR-assoc_prot_Csm2_III-A"/>
</dbReference>
<organism evidence="8 9">
    <name type="scientific">Lentilactobacillus parakefiri</name>
    <dbReference type="NCBI Taxonomy" id="152332"/>
    <lineage>
        <taxon>Bacteria</taxon>
        <taxon>Bacillati</taxon>
        <taxon>Bacillota</taxon>
        <taxon>Bacilli</taxon>
        <taxon>Lactobacillales</taxon>
        <taxon>Lactobacillaceae</taxon>
        <taxon>Lentilactobacillus</taxon>
    </lineage>
</organism>
<evidence type="ECO:0000256" key="6">
    <source>
        <dbReference type="ARBA" id="ARBA00031723"/>
    </source>
</evidence>
<reference evidence="8 9" key="1">
    <citation type="submission" date="2017-04" db="EMBL/GenBank/DDBJ databases">
        <title>Kefir bacterial isolates.</title>
        <authorList>
            <person name="Kim Y."/>
            <person name="Blasche S."/>
            <person name="Patil K.R."/>
        </authorList>
    </citation>
    <scope>NUCLEOTIDE SEQUENCE [LARGE SCALE GENOMIC DNA]</scope>
    <source>
        <strain evidence="8 9">OG2</strain>
    </source>
</reference>
<dbReference type="Pfam" id="PF03750">
    <property type="entry name" value="Csm2_III-A"/>
    <property type="match status" value="1"/>
</dbReference>
<protein>
    <recommendedName>
        <fullName evidence="3">CRISPR system Cms protein Csm2</fullName>
    </recommendedName>
    <alternativeName>
        <fullName evidence="6">CRISPR type III A-associated protein Csm2</fullName>
    </alternativeName>
</protein>
<dbReference type="NCBIfam" id="TIGR01870">
    <property type="entry name" value="cas_TM1810_Csm2"/>
    <property type="match status" value="1"/>
</dbReference>
<gene>
    <name evidence="8" type="ORF">B8W98_08590</name>
</gene>
<keyword evidence="5" id="KW-0051">Antiviral defense</keyword>
<sequence length="164" mass="19225">MYSGNNCRSKNFGRTNSSKRHSTEEEWRKIPITFTQDKYVQEAENVIKELKDKNFKCYNKVTKKKEKDTLTTNQIRNLLSLTSTIYDETLNQGAQSVTDRLAYLRIQFVYQSGRNAAVKKLVELADILNILSQVQQKKDKQLIIRFCHYMEALVAYFKYYGGKD</sequence>
<evidence type="ECO:0000256" key="4">
    <source>
        <dbReference type="ARBA" id="ARBA00022884"/>
    </source>
</evidence>
<evidence type="ECO:0000256" key="2">
    <source>
        <dbReference type="ARBA" id="ARBA00006896"/>
    </source>
</evidence>
<proteinExistence type="inferred from homology"/>
<evidence type="ECO:0000256" key="3">
    <source>
        <dbReference type="ARBA" id="ARBA00016118"/>
    </source>
</evidence>
<dbReference type="GO" id="GO:0051607">
    <property type="term" value="P:defense response to virus"/>
    <property type="evidence" value="ECO:0007669"/>
    <property type="project" value="UniProtKB-KW"/>
</dbReference>
<feature type="compositionally biased region" description="Polar residues" evidence="7">
    <location>
        <begin position="1"/>
        <end position="16"/>
    </location>
</feature>
<name>A0A269Y3I4_9LACO</name>
<comment type="caution">
    <text evidence="8">The sequence shown here is derived from an EMBL/GenBank/DDBJ whole genome shotgun (WGS) entry which is preliminary data.</text>
</comment>
<dbReference type="GO" id="GO:0003723">
    <property type="term" value="F:RNA binding"/>
    <property type="evidence" value="ECO:0007669"/>
    <property type="project" value="UniProtKB-KW"/>
</dbReference>
<evidence type="ECO:0000256" key="1">
    <source>
        <dbReference type="ARBA" id="ARBA00003640"/>
    </source>
</evidence>
<feature type="region of interest" description="Disordered" evidence="7">
    <location>
        <begin position="1"/>
        <end position="24"/>
    </location>
</feature>
<dbReference type="AlphaFoldDB" id="A0A269Y3I4"/>
<evidence type="ECO:0000256" key="7">
    <source>
        <dbReference type="SAM" id="MobiDB-lite"/>
    </source>
</evidence>
<evidence type="ECO:0000313" key="9">
    <source>
        <dbReference type="Proteomes" id="UP000216802"/>
    </source>
</evidence>
<dbReference type="Proteomes" id="UP000216802">
    <property type="component" value="Unassembled WGS sequence"/>
</dbReference>